<dbReference type="STRING" id="485913.Krac_3674"/>
<dbReference type="Gene3D" id="1.10.101.10">
    <property type="entry name" value="PGBD-like superfamily/PGBD"/>
    <property type="match status" value="2"/>
</dbReference>
<sequence length="317" mass="33317">MYPSMCVEKASKEMRKPVPLFWRVSPLFVTAIVVVLFGVVLTAHAARTWPTYQSGSSGENVRSIQYMLVQRGYSLTVDGQFGSGTASVVKSFQSTNGLSVDGIVGPQTWEKLIVTTQNGSNGSAVTTLQRQLNAHGASLTTDGAFAPATESAVKSFQSSKGLSADGIAGLDTWSQLVGGSGSGGSNGDKLSQSQAASLLSSAGISVTSSGGCTDRNNASCTSLDQIRRGTIDGVIAFKNQSGCAITITGGTETGHAGGTYSHWNGYKVDVAHTTCVTNYIHSHFTYKGLRSDGAPMYDDVSGNRYADEGSHWDITYY</sequence>
<dbReference type="InParanoid" id="D6U2F1"/>
<dbReference type="Proteomes" id="UP000004508">
    <property type="component" value="Unassembled WGS sequence"/>
</dbReference>
<dbReference type="InterPro" id="IPR036365">
    <property type="entry name" value="PGBD-like_sf"/>
</dbReference>
<protein>
    <submittedName>
        <fullName evidence="2">Peptidoglycan-binding domain 1 protein</fullName>
    </submittedName>
</protein>
<accession>D6U2F1</accession>
<reference evidence="2 3" key="1">
    <citation type="journal article" date="2011" name="Stand. Genomic Sci.">
        <title>Non-contiguous finished genome sequence and contextual data of the filamentous soil bacterium Ktedonobacter racemifer type strain (SOSP1-21).</title>
        <authorList>
            <person name="Chang Y.J."/>
            <person name="Land M."/>
            <person name="Hauser L."/>
            <person name="Chertkov O."/>
            <person name="Del Rio T.G."/>
            <person name="Nolan M."/>
            <person name="Copeland A."/>
            <person name="Tice H."/>
            <person name="Cheng J.F."/>
            <person name="Lucas S."/>
            <person name="Han C."/>
            <person name="Goodwin L."/>
            <person name="Pitluck S."/>
            <person name="Ivanova N."/>
            <person name="Ovchinikova G."/>
            <person name="Pati A."/>
            <person name="Chen A."/>
            <person name="Palaniappan K."/>
            <person name="Mavromatis K."/>
            <person name="Liolios K."/>
            <person name="Brettin T."/>
            <person name="Fiebig A."/>
            <person name="Rohde M."/>
            <person name="Abt B."/>
            <person name="Goker M."/>
            <person name="Detter J.C."/>
            <person name="Woyke T."/>
            <person name="Bristow J."/>
            <person name="Eisen J.A."/>
            <person name="Markowitz V."/>
            <person name="Hugenholtz P."/>
            <person name="Kyrpides N.C."/>
            <person name="Klenk H.P."/>
            <person name="Lapidus A."/>
        </authorList>
    </citation>
    <scope>NUCLEOTIDE SEQUENCE [LARGE SCALE GENOMIC DNA]</scope>
    <source>
        <strain evidence="3">DSM 44963</strain>
    </source>
</reference>
<feature type="domain" description="Peptidoglycan binding-like" evidence="1">
    <location>
        <begin position="57"/>
        <end position="112"/>
    </location>
</feature>
<dbReference type="eggNOG" id="COG3409">
    <property type="taxonomic scope" value="Bacteria"/>
</dbReference>
<gene>
    <name evidence="2" type="ORF">Krac_3674</name>
</gene>
<name>D6U2F1_KTERA</name>
<keyword evidence="3" id="KW-1185">Reference proteome</keyword>
<evidence type="ECO:0000313" key="3">
    <source>
        <dbReference type="Proteomes" id="UP000004508"/>
    </source>
</evidence>
<dbReference type="Pfam" id="PF01471">
    <property type="entry name" value="PG_binding_1"/>
    <property type="match status" value="2"/>
</dbReference>
<dbReference type="SUPFAM" id="SSF47090">
    <property type="entry name" value="PGBD-like"/>
    <property type="match status" value="2"/>
</dbReference>
<dbReference type="InterPro" id="IPR036366">
    <property type="entry name" value="PGBDSf"/>
</dbReference>
<evidence type="ECO:0000259" key="1">
    <source>
        <dbReference type="Pfam" id="PF01471"/>
    </source>
</evidence>
<comment type="caution">
    <text evidence="2">The sequence shown here is derived from an EMBL/GenBank/DDBJ whole genome shotgun (WGS) entry which is preliminary data.</text>
</comment>
<dbReference type="AlphaFoldDB" id="D6U2F1"/>
<dbReference type="InterPro" id="IPR002477">
    <property type="entry name" value="Peptidoglycan-bd-like"/>
</dbReference>
<evidence type="ECO:0000313" key="2">
    <source>
        <dbReference type="EMBL" id="EFH82819.1"/>
    </source>
</evidence>
<feature type="domain" description="Peptidoglycan binding-like" evidence="1">
    <location>
        <begin position="121"/>
        <end position="176"/>
    </location>
</feature>
<organism evidence="2 3">
    <name type="scientific">Ktedonobacter racemifer DSM 44963</name>
    <dbReference type="NCBI Taxonomy" id="485913"/>
    <lineage>
        <taxon>Bacteria</taxon>
        <taxon>Bacillati</taxon>
        <taxon>Chloroflexota</taxon>
        <taxon>Ktedonobacteria</taxon>
        <taxon>Ktedonobacterales</taxon>
        <taxon>Ktedonobacteraceae</taxon>
        <taxon>Ktedonobacter</taxon>
    </lineage>
</organism>
<proteinExistence type="predicted"/>
<dbReference type="EMBL" id="ADVG01000004">
    <property type="protein sequence ID" value="EFH82819.1"/>
    <property type="molecule type" value="Genomic_DNA"/>
</dbReference>